<dbReference type="AlphaFoldDB" id="A0A0W0ZBE6"/>
<dbReference type="PATRIC" id="fig|452.5.peg.121"/>
<sequence>MPLPKKALRFGQLTHKTAGSAVPKSGHDVVKVVFTDGDGKERLGFYKPCDETYPPLLAKYSVAVSIGMRTTFGNAAAEERLVFNDKDEIIGTVSLVLPGFKPLLSNSDSLPLDEQEKNLVCPDVSKLLASNMAHLLILYWRWKNDDVHPGNIGACSGEKVDYDIFFRPDWEEFVGFAYSVFFGFDYDMCLYPITSIIKGSRWIHGILVPVPEKSMTLKAKNLDNFPILNGRTHWPTHVIPENLNLYKTHKAHEAFQALAGNPCFETANGRVYFQEQMFQSLLHELITYDPDMIRARMEEYFGDIPLDYLSLPPEKSGRLEEVHGELFNKISNGKPFVDHMELLNQNEYNELYRAVVFYGGCEKNEKDVTVPSFAQFLQNKPSGLPRVAEWASAENSRIEKAREYQAHKEDGDRKAEDLLSGGMASHSHEKKTVEQESPWYSYCIAERGQFSAEKIRQRYHKVFRDAHIDLLKDILGEGKSLVKLLQNELSKEPLASIDLTKPESSEAVKTLDTENSAITEAWQFMGSTSWVDETIKVDCDETSSLREGLIRIQKFFKELTVLSQKYYTEEELTPGINRTFANNLSQLILDCTEGIPELLGEHTSWAKVFVRITGRLDNYQNRIRLERHLIKEDAPLTSTERADIVRPIIRDHMEQDIIDSCFKTLFDWVDTLDRSVLNSYIAEAVDVYKPYWANITSWKYRHTEVKRYIKESTDENSEILAWILRWGETKSNSLNTILLKSLIPRMLDYSMSEVAVNLISVRYAFAENKFKAESYAEKAKSYIIAHTTIPSNLFYKTMKRWVSALDREKFIGLVFEAITDYEKKISFWTTSRRGEVKEYLKPEHSNVCVLGYIFCKGGIETNSLNTILYHKIIQAMQADISTDPDKKDDEEYQLMNKLTLEHIQQFMRDLRQFAKDSSYEQEKALALM</sequence>
<name>A0A0W0ZBE6_LEGSP</name>
<dbReference type="EMBL" id="LNYX01000001">
    <property type="protein sequence ID" value="KTD66345.1"/>
    <property type="molecule type" value="Genomic_DNA"/>
</dbReference>
<organism evidence="1 2">
    <name type="scientific">Legionella spiritensis</name>
    <dbReference type="NCBI Taxonomy" id="452"/>
    <lineage>
        <taxon>Bacteria</taxon>
        <taxon>Pseudomonadati</taxon>
        <taxon>Pseudomonadota</taxon>
        <taxon>Gammaproteobacteria</taxon>
        <taxon>Legionellales</taxon>
        <taxon>Legionellaceae</taxon>
        <taxon>Legionella</taxon>
    </lineage>
</organism>
<evidence type="ECO:0000313" key="2">
    <source>
        <dbReference type="Proteomes" id="UP000054877"/>
    </source>
</evidence>
<dbReference type="Proteomes" id="UP000054877">
    <property type="component" value="Unassembled WGS sequence"/>
</dbReference>
<proteinExistence type="predicted"/>
<dbReference type="RefSeq" id="WP_058482047.1">
    <property type="nucleotide sequence ID" value="NZ_CAAAII010000002.1"/>
</dbReference>
<gene>
    <name evidence="1" type="ORF">Lspi_0108</name>
</gene>
<protein>
    <submittedName>
        <fullName evidence="1">Uncharacterized protein</fullName>
    </submittedName>
</protein>
<reference evidence="1 2" key="1">
    <citation type="submission" date="2015-11" db="EMBL/GenBank/DDBJ databases">
        <title>Genomic analysis of 38 Legionella species identifies large and diverse effector repertoires.</title>
        <authorList>
            <person name="Burstein D."/>
            <person name="Amaro F."/>
            <person name="Zusman T."/>
            <person name="Lifshitz Z."/>
            <person name="Cohen O."/>
            <person name="Gilbert J.A."/>
            <person name="Pupko T."/>
            <person name="Shuman H.A."/>
            <person name="Segal G."/>
        </authorList>
    </citation>
    <scope>NUCLEOTIDE SEQUENCE [LARGE SCALE GENOMIC DNA]</scope>
    <source>
        <strain evidence="1 2">Mt.St.Helens-9</strain>
    </source>
</reference>
<keyword evidence="2" id="KW-1185">Reference proteome</keyword>
<comment type="caution">
    <text evidence="1">The sequence shown here is derived from an EMBL/GenBank/DDBJ whole genome shotgun (WGS) entry which is preliminary data.</text>
</comment>
<evidence type="ECO:0000313" key="1">
    <source>
        <dbReference type="EMBL" id="KTD66345.1"/>
    </source>
</evidence>
<accession>A0A0W0ZBE6</accession>
<dbReference type="OrthoDB" id="5649225at2"/>